<dbReference type="InterPro" id="IPR006566">
    <property type="entry name" value="FBD"/>
</dbReference>
<dbReference type="InterPro" id="IPR001810">
    <property type="entry name" value="F-box_dom"/>
</dbReference>
<dbReference type="PANTHER" id="PTHR34709">
    <property type="entry name" value="OS10G0396666 PROTEIN"/>
    <property type="match status" value="1"/>
</dbReference>
<organism evidence="4 5">
    <name type="scientific">Panicum virgatum</name>
    <name type="common">Blackwell switchgrass</name>
    <dbReference type="NCBI Taxonomy" id="38727"/>
    <lineage>
        <taxon>Eukaryota</taxon>
        <taxon>Viridiplantae</taxon>
        <taxon>Streptophyta</taxon>
        <taxon>Embryophyta</taxon>
        <taxon>Tracheophyta</taxon>
        <taxon>Spermatophyta</taxon>
        <taxon>Magnoliopsida</taxon>
        <taxon>Liliopsida</taxon>
        <taxon>Poales</taxon>
        <taxon>Poaceae</taxon>
        <taxon>PACMAD clade</taxon>
        <taxon>Panicoideae</taxon>
        <taxon>Panicodae</taxon>
        <taxon>Paniceae</taxon>
        <taxon>Panicinae</taxon>
        <taxon>Panicum</taxon>
        <taxon>Panicum sect. Hiantes</taxon>
    </lineage>
</organism>
<dbReference type="Gene3D" id="3.80.10.10">
    <property type="entry name" value="Ribonuclease Inhibitor"/>
    <property type="match status" value="1"/>
</dbReference>
<dbReference type="Pfam" id="PF12937">
    <property type="entry name" value="F-box-like"/>
    <property type="match status" value="1"/>
</dbReference>
<evidence type="ECO:0000259" key="3">
    <source>
        <dbReference type="Pfam" id="PF12937"/>
    </source>
</evidence>
<dbReference type="SUPFAM" id="SSF81383">
    <property type="entry name" value="F-box domain"/>
    <property type="match status" value="1"/>
</dbReference>
<dbReference type="PANTHER" id="PTHR34709:SF75">
    <property type="entry name" value="FBD DOMAIN-CONTAINING PROTEIN"/>
    <property type="match status" value="1"/>
</dbReference>
<dbReference type="AlphaFoldDB" id="A0A8T0Q4U1"/>
<dbReference type="InterPro" id="IPR055312">
    <property type="entry name" value="FBL15-like"/>
</dbReference>
<sequence>MQLRSGRRLVYPPPAPKQQGGDHRRRSQQSSEDRISSLPEDLLLEILIRLRSVADAACAGAVSRRWRGLWTELPELTFLSDQPLSVQSTLTRITRPSLDLLNIYLWSNWDEDWDGQVSLLLHGAARLLPKKLIITIMWLPVADPVVDLPCFERTSYLSLNMMGIPIILPQYGEFTALKSLHLQSCCIHLCTLLHLCPCLRILNIKNCSDLGHAGMVIVHSTSLEEFSLEISNHDICCIDIAAPVLKEVTLEACIDISFTLSFSAPVVKKLRWCYTYSDVYVWFDQIWRLMRIKERELDEFHVVSMSIVTETPNDVLYTEWSIGQVIAHLPVAAFSILELNLETKEHTFGPMVLRLLRIQPTMKRLKVVLARGKVRVPCPVNCPCEHPINWRSEDVSLANLEVVEIRGLQGEDDEVDFLKIILRCATVLQRLTVTISDGVSPSNNGYEKIWSIMKEYPDVECHIMASGSEGILYP</sequence>
<reference evidence="4" key="1">
    <citation type="submission" date="2020-05" db="EMBL/GenBank/DDBJ databases">
        <title>WGS assembly of Panicum virgatum.</title>
        <authorList>
            <person name="Lovell J.T."/>
            <person name="Jenkins J."/>
            <person name="Shu S."/>
            <person name="Juenger T.E."/>
            <person name="Schmutz J."/>
        </authorList>
    </citation>
    <scope>NUCLEOTIDE SEQUENCE</scope>
    <source>
        <strain evidence="4">AP13</strain>
    </source>
</reference>
<evidence type="ECO:0000256" key="1">
    <source>
        <dbReference type="SAM" id="MobiDB-lite"/>
    </source>
</evidence>
<dbReference type="Gene3D" id="1.20.1280.50">
    <property type="match status" value="1"/>
</dbReference>
<evidence type="ECO:0008006" key="6">
    <source>
        <dbReference type="Google" id="ProtNLM"/>
    </source>
</evidence>
<accession>A0A8T0Q4U1</accession>
<dbReference type="InterPro" id="IPR032675">
    <property type="entry name" value="LRR_dom_sf"/>
</dbReference>
<protein>
    <recommendedName>
        <fullName evidence="6">F-box domain-containing protein</fullName>
    </recommendedName>
</protein>
<evidence type="ECO:0000313" key="4">
    <source>
        <dbReference type="EMBL" id="KAG2568900.1"/>
    </source>
</evidence>
<dbReference type="InterPro" id="IPR036047">
    <property type="entry name" value="F-box-like_dom_sf"/>
</dbReference>
<feature type="region of interest" description="Disordered" evidence="1">
    <location>
        <begin position="1"/>
        <end position="35"/>
    </location>
</feature>
<gene>
    <name evidence="4" type="ORF">PVAP13_7NG361300</name>
</gene>
<name>A0A8T0Q4U1_PANVG</name>
<proteinExistence type="predicted"/>
<dbReference type="EMBL" id="CM029050">
    <property type="protein sequence ID" value="KAG2568900.1"/>
    <property type="molecule type" value="Genomic_DNA"/>
</dbReference>
<feature type="domain" description="F-box" evidence="3">
    <location>
        <begin position="35"/>
        <end position="69"/>
    </location>
</feature>
<feature type="domain" description="FBD" evidence="2">
    <location>
        <begin position="398"/>
        <end position="432"/>
    </location>
</feature>
<comment type="caution">
    <text evidence="4">The sequence shown here is derived from an EMBL/GenBank/DDBJ whole genome shotgun (WGS) entry which is preliminary data.</text>
</comment>
<dbReference type="OrthoDB" id="690108at2759"/>
<dbReference type="Proteomes" id="UP000823388">
    <property type="component" value="Chromosome 7N"/>
</dbReference>
<evidence type="ECO:0000313" key="5">
    <source>
        <dbReference type="Proteomes" id="UP000823388"/>
    </source>
</evidence>
<keyword evidence="5" id="KW-1185">Reference proteome</keyword>
<dbReference type="SUPFAM" id="SSF52047">
    <property type="entry name" value="RNI-like"/>
    <property type="match status" value="1"/>
</dbReference>
<dbReference type="Pfam" id="PF08387">
    <property type="entry name" value="FBD"/>
    <property type="match status" value="1"/>
</dbReference>
<evidence type="ECO:0000259" key="2">
    <source>
        <dbReference type="Pfam" id="PF08387"/>
    </source>
</evidence>